<dbReference type="EMBL" id="PRDK01000001">
    <property type="protein sequence ID" value="MBE8712464.1"/>
    <property type="molecule type" value="Genomic_DNA"/>
</dbReference>
<comment type="caution">
    <text evidence="3">The sequence shown here is derived from an EMBL/GenBank/DDBJ whole genome shotgun (WGS) entry which is preliminary data.</text>
</comment>
<dbReference type="SUPFAM" id="SSF54001">
    <property type="entry name" value="Cysteine proteinases"/>
    <property type="match status" value="1"/>
</dbReference>
<dbReference type="Proteomes" id="UP000616201">
    <property type="component" value="Unassembled WGS sequence"/>
</dbReference>
<name>A0A928UWM3_9SPHI</name>
<dbReference type="AlphaFoldDB" id="A0A928UWM3"/>
<dbReference type="Pfam" id="PF01841">
    <property type="entry name" value="Transglut_core"/>
    <property type="match status" value="1"/>
</dbReference>
<proteinExistence type="predicted"/>
<evidence type="ECO:0008006" key="5">
    <source>
        <dbReference type="Google" id="ProtNLM"/>
    </source>
</evidence>
<dbReference type="Gene3D" id="2.60.120.1130">
    <property type="match status" value="1"/>
</dbReference>
<evidence type="ECO:0000259" key="1">
    <source>
        <dbReference type="Pfam" id="PF01841"/>
    </source>
</evidence>
<sequence length="659" mass="75988">MAKYIVFFILLIPVLSLAQESPFKPLNAGTYHVNYQSLDSQANAIVMEEYGKSRIEVIEADRGVRLIHDYHVRIKIINQEGFGKANFTLPLYKIGDSFEYIQDLNGLTYNLENGKLVTKELTKKQIFNEKYSERVQLSKFTFPDIKEGSVIELHYRLISPDLFNYRQWQFQDDIPKLHSQYIAEIPGNYTYNVTLVGPYKLTDQKSKLLKECFLFNGMRTDCSQLTYVLKDIPAFVEEDYMLAPKNYLSAIQFELVSFQDGRGGNYKYTKEWKDVDRELLTDKEFGGQLKKTDEFKDILPTLIKPEDTQLAKAKAVYNYVKNQLKWNNMYGFYSRAGVEESLKSRSGSIGDINLTLATGLLAAGIETYPVLLSTRQNGLPNSLHPVISDFNYVIALAIIDGEQYLLDASEKYLPFGELPLRAINHNGRVVYSKKSSDWLPMVNTTVSKTINAFNGQLNLDGNLTGQLNFEYAGLDALNKRNEIKKYASDEEYLEFLQERMTNMTINKMELINVDDLDKLLSVKLEITYNLFTDSIGNSKEINLNPLFVNRTTKNPFNLDERNYPVDLGSQKEESHIVIIKMPKEYSLKDKPKDVSMALPEKAARYVYQSSFTANVLSVKQNIYLNKNIYNVDEYFHLKEFFSRIIQQQKLEFSFTKNNE</sequence>
<dbReference type="Gene3D" id="2.60.40.3140">
    <property type="match status" value="1"/>
</dbReference>
<dbReference type="InterPro" id="IPR038765">
    <property type="entry name" value="Papain-like_cys_pep_sf"/>
</dbReference>
<dbReference type="RefSeq" id="WP_196934797.1">
    <property type="nucleotide sequence ID" value="NZ_MU158698.1"/>
</dbReference>
<dbReference type="Gene3D" id="3.10.620.30">
    <property type="match status" value="1"/>
</dbReference>
<dbReference type="Pfam" id="PF12969">
    <property type="entry name" value="DUF3857"/>
    <property type="match status" value="1"/>
</dbReference>
<dbReference type="InterPro" id="IPR002931">
    <property type="entry name" value="Transglutaminase-like"/>
</dbReference>
<accession>A0A928UWM3</accession>
<feature type="domain" description="Transglutaminase-like" evidence="1">
    <location>
        <begin position="302"/>
        <end position="371"/>
    </location>
</feature>
<dbReference type="InterPro" id="IPR024618">
    <property type="entry name" value="DUF3857"/>
</dbReference>
<protein>
    <recommendedName>
        <fullName evidence="5">DUF3857 domain-containing protein</fullName>
    </recommendedName>
</protein>
<evidence type="ECO:0000313" key="3">
    <source>
        <dbReference type="EMBL" id="MBE8712464.1"/>
    </source>
</evidence>
<organism evidence="3 4">
    <name type="scientific">Sphingobacterium hungaricum</name>
    <dbReference type="NCBI Taxonomy" id="2082723"/>
    <lineage>
        <taxon>Bacteria</taxon>
        <taxon>Pseudomonadati</taxon>
        <taxon>Bacteroidota</taxon>
        <taxon>Sphingobacteriia</taxon>
        <taxon>Sphingobacteriales</taxon>
        <taxon>Sphingobacteriaceae</taxon>
        <taxon>Sphingobacterium</taxon>
    </lineage>
</organism>
<reference evidence="3" key="1">
    <citation type="submission" date="2018-02" db="EMBL/GenBank/DDBJ databases">
        <authorList>
            <person name="Vasarhelyi B.M."/>
            <person name="Deshmukh S."/>
            <person name="Balint B."/>
            <person name="Kukolya J."/>
        </authorList>
    </citation>
    <scope>NUCLEOTIDE SEQUENCE</scope>
    <source>
        <strain evidence="3">KB22</strain>
    </source>
</reference>
<feature type="domain" description="DUF3857" evidence="2">
    <location>
        <begin position="69"/>
        <end position="206"/>
    </location>
</feature>
<keyword evidence="4" id="KW-1185">Reference proteome</keyword>
<evidence type="ECO:0000259" key="2">
    <source>
        <dbReference type="Pfam" id="PF12969"/>
    </source>
</evidence>
<gene>
    <name evidence="3" type="ORF">C4F49_02060</name>
</gene>
<evidence type="ECO:0000313" key="4">
    <source>
        <dbReference type="Proteomes" id="UP000616201"/>
    </source>
</evidence>